<evidence type="ECO:0000256" key="1">
    <source>
        <dbReference type="SAM" id="Phobius"/>
    </source>
</evidence>
<gene>
    <name evidence="2" type="ORF">FDT80_12825</name>
</gene>
<accession>A0A5S3PCQ9</accession>
<evidence type="ECO:0000313" key="3">
    <source>
        <dbReference type="Proteomes" id="UP000309550"/>
    </source>
</evidence>
<dbReference type="GO" id="GO:0015035">
    <property type="term" value="F:protein-disulfide reductase activity"/>
    <property type="evidence" value="ECO:0007669"/>
    <property type="project" value="InterPro"/>
</dbReference>
<keyword evidence="3" id="KW-1185">Reference proteome</keyword>
<dbReference type="OrthoDB" id="9801773at2"/>
<dbReference type="InterPro" id="IPR007263">
    <property type="entry name" value="DCC1-like"/>
</dbReference>
<dbReference type="Pfam" id="PF04134">
    <property type="entry name" value="DCC1-like"/>
    <property type="match status" value="1"/>
</dbReference>
<reference evidence="2 3" key="1">
    <citation type="submission" date="2019-05" db="EMBL/GenBank/DDBJ databases">
        <title>Sulfitobacter sabulilitoris sp. nov., isolated from a marine sand.</title>
        <authorList>
            <person name="Yoon J.-H."/>
        </authorList>
    </citation>
    <scope>NUCLEOTIDE SEQUENCE [LARGE SCALE GENOMIC DNA]</scope>
    <source>
        <strain evidence="2 3">HSMS-29</strain>
    </source>
</reference>
<name>A0A5S3PCQ9_9RHOB</name>
<dbReference type="Proteomes" id="UP000309550">
    <property type="component" value="Unassembled WGS sequence"/>
</dbReference>
<feature type="transmembrane region" description="Helical" evidence="1">
    <location>
        <begin position="96"/>
        <end position="116"/>
    </location>
</feature>
<comment type="caution">
    <text evidence="2">The sequence shown here is derived from an EMBL/GenBank/DDBJ whole genome shotgun (WGS) entry which is preliminary data.</text>
</comment>
<dbReference type="EMBL" id="VANS01000003">
    <property type="protein sequence ID" value="TMM51637.1"/>
    <property type="molecule type" value="Genomic_DNA"/>
</dbReference>
<protein>
    <submittedName>
        <fullName evidence="2">DUF393 domain-containing protein</fullName>
    </submittedName>
</protein>
<proteinExistence type="predicted"/>
<dbReference type="RefSeq" id="WP_138662712.1">
    <property type="nucleotide sequence ID" value="NZ_VANS01000003.1"/>
</dbReference>
<evidence type="ECO:0000313" key="2">
    <source>
        <dbReference type="EMBL" id="TMM51637.1"/>
    </source>
</evidence>
<keyword evidence="1" id="KW-0472">Membrane</keyword>
<keyword evidence="1" id="KW-1133">Transmembrane helix</keyword>
<sequence>MNHQQPTTVLYNASCPVCSREIEHYQRYTEARDLPVVYEDLTTAELEAWGLTPAQAARRLHVRKDGQIFDGIPAFIALWKDMPRYRWLARVVSLPILHGTAVLAYDHVLAPLLFAWHKSRLKRGKA</sequence>
<dbReference type="AlphaFoldDB" id="A0A5S3PCQ9"/>
<keyword evidence="1" id="KW-0812">Transmembrane</keyword>
<organism evidence="2 3">
    <name type="scientific">Sulfitobacter sabulilitoris</name>
    <dbReference type="NCBI Taxonomy" id="2562655"/>
    <lineage>
        <taxon>Bacteria</taxon>
        <taxon>Pseudomonadati</taxon>
        <taxon>Pseudomonadota</taxon>
        <taxon>Alphaproteobacteria</taxon>
        <taxon>Rhodobacterales</taxon>
        <taxon>Roseobacteraceae</taxon>
        <taxon>Sulfitobacter</taxon>
    </lineage>
</organism>